<proteinExistence type="predicted"/>
<dbReference type="Pfam" id="PF07713">
    <property type="entry name" value="DUF1604"/>
    <property type="match status" value="1"/>
</dbReference>
<dbReference type="EMBL" id="JPDN02000017">
    <property type="protein sequence ID" value="PON25644.1"/>
    <property type="molecule type" value="Genomic_DNA"/>
</dbReference>
<dbReference type="PANTHER" id="PTHR13384:SF19">
    <property type="entry name" value="G PATCH DOMAIN-CONTAINING PROTEIN 1"/>
    <property type="match status" value="1"/>
</dbReference>
<dbReference type="Pfam" id="PF26093">
    <property type="entry name" value="HTH_TGH"/>
    <property type="match status" value="1"/>
</dbReference>
<dbReference type="RefSeq" id="XP_024405605.1">
    <property type="nucleotide sequence ID" value="XM_024549656.1"/>
</dbReference>
<gene>
    <name evidence="3" type="ORF">TGAM01_v205529</name>
</gene>
<evidence type="ECO:0000256" key="1">
    <source>
        <dbReference type="SAM" id="MobiDB-lite"/>
    </source>
</evidence>
<dbReference type="PROSITE" id="PS50174">
    <property type="entry name" value="G_PATCH"/>
    <property type="match status" value="1"/>
</dbReference>
<feature type="region of interest" description="Disordered" evidence="1">
    <location>
        <begin position="864"/>
        <end position="922"/>
    </location>
</feature>
<evidence type="ECO:0000259" key="2">
    <source>
        <dbReference type="PROSITE" id="PS50174"/>
    </source>
</evidence>
<dbReference type="GO" id="GO:0006397">
    <property type="term" value="P:mRNA processing"/>
    <property type="evidence" value="ECO:0007669"/>
    <property type="project" value="InterPro"/>
</dbReference>
<dbReference type="InterPro" id="IPR011666">
    <property type="entry name" value="DUF1604"/>
</dbReference>
<feature type="region of interest" description="Disordered" evidence="1">
    <location>
        <begin position="1038"/>
        <end position="1058"/>
    </location>
</feature>
<feature type="compositionally biased region" description="Basic and acidic residues" evidence="1">
    <location>
        <begin position="894"/>
        <end position="913"/>
    </location>
</feature>
<keyword evidence="4" id="KW-1185">Reference proteome</keyword>
<dbReference type="InterPro" id="IPR000467">
    <property type="entry name" value="G_patch_dom"/>
</dbReference>
<dbReference type="Proteomes" id="UP000054821">
    <property type="component" value="Unassembled WGS sequence"/>
</dbReference>
<feature type="domain" description="G-patch" evidence="2">
    <location>
        <begin position="147"/>
        <end position="216"/>
    </location>
</feature>
<comment type="caution">
    <text evidence="3">The sequence shown here is derived from an EMBL/GenBank/DDBJ whole genome shotgun (WGS) entry which is preliminary data.</text>
</comment>
<evidence type="ECO:0000313" key="3">
    <source>
        <dbReference type="EMBL" id="PON25644.1"/>
    </source>
</evidence>
<dbReference type="GO" id="GO:0005634">
    <property type="term" value="C:nucleus"/>
    <property type="evidence" value="ECO:0007669"/>
    <property type="project" value="TreeGrafter"/>
</dbReference>
<dbReference type="STRING" id="398673.A0A2P4ZMZ8"/>
<reference evidence="3 4" key="1">
    <citation type="journal article" date="2016" name="Genome Announc.">
        <title>Draft Whole-Genome Sequence of Trichoderma gamsii T6085, a Promising Biocontrol Agent of Fusarium Head Blight on Wheat.</title>
        <authorList>
            <person name="Baroncelli R."/>
            <person name="Zapparata A."/>
            <person name="Piaggeschi G."/>
            <person name="Sarrocco S."/>
            <person name="Vannacci G."/>
        </authorList>
    </citation>
    <scope>NUCLEOTIDE SEQUENCE [LARGE SCALE GENOMIC DNA]</scope>
    <source>
        <strain evidence="3 4">T6085</strain>
    </source>
</reference>
<organism evidence="3 4">
    <name type="scientific">Trichoderma gamsii</name>
    <dbReference type="NCBI Taxonomy" id="398673"/>
    <lineage>
        <taxon>Eukaryota</taxon>
        <taxon>Fungi</taxon>
        <taxon>Dikarya</taxon>
        <taxon>Ascomycota</taxon>
        <taxon>Pezizomycotina</taxon>
        <taxon>Sordariomycetes</taxon>
        <taxon>Hypocreomycetidae</taxon>
        <taxon>Hypocreales</taxon>
        <taxon>Hypocreaceae</taxon>
        <taxon>Trichoderma</taxon>
    </lineage>
</organism>
<name>A0A2P4ZMZ8_9HYPO</name>
<dbReference type="GeneID" id="29982933"/>
<sequence length="1227" mass="133281">MSYKRSRATFEADLHAPYAIFGTPLPEDGERDDGSYLPLWKQEVRDEKGRRRLHGAFTGGWSAGYFNTVGSKEGWTPATFVSSRTNRRKDEPASLHQRAEEYMDEEDLADAAEAQTLKTTQAFAGLGSSTQDELRAGGLMGLFRADGDTMGLKLLRRMGWKDGQGIGPKVRRGARLDMGAKSNLTDGETHFFAPDNVEVMRFIHKTDRKGLGHSGQEKLSSLRNESKADSDEEGEGRDGVLSILSRGGTKKKPQRGGIGIGILNDTGSDDEDPYEIGPKIRYNRVVGGDKKKKGKKLSATANPSLKNAPVFIPKTSRVGSSLRRCQDGRLPLDGFVLAMAMEDLTIALSRYAPPPVPADWKSSKSTTSTDSKAAAYVSAAEAAKSSTLDAKSRAAILGEKALPGKSVFDYISAASRERLATASGRADLPPGLGEVPEGYAVSEEEKQTMLWEQVPKLDRDTAIAAIARGLRGPYADNEAKRVRYKRYLEHHTNPKLSLPERTSGMSDDEFLQEMTEFYNCARIFKPMTGFMASRFTTAKAPHIIGADPTQEKELISVPEPKTLDPAEEAAKMGMFGNLTRSVEDFYPTRLLCKRFNVKPPAHSRRDDEPDASNAPPGPSARPSYGSPMEDVQMPLLSASRTQDESPAAGEATAAALRGPPVVEGQVNPERNEAVEGKSANAEVLRAIFGDIERASSLHVDVEPSVLVYWQFGKRSWSFSKVTRPPSPLPRQPELLSREPQSATLSETHEPGTGPSESLELTEAKVHHRREHAATAAADPQQLGRELDRDDSDDNDIAAAQGIPGAVHEAEQSPPPQYPVSEASSSRPPPFSSLFSSVEDRPGGGKFPAVLVAEGSAAARSIAAPAYGSDSRAPERFDTDQPATTAARAFQDPVAETKRALPRDTKGESSRKDDDAEPPPAYSEGDSPLFAFSFVMAAAGGASSIITQVQQGGPPVNAIGDVGADETITMDLRGTRFVLSRDELLTLPEFVLLSLFPNGLFPEGHMSGFPDSDAVQVDYDPASLQYMLDFFRNVAQSIPTESSPGASQDGEIVPLDPMGARDDGSKRAGIIVLREDLDFYAIPPKSDISQPDMIEVKRAAARALLKQDGIFSGLKRSDEPGTTEAHLIEMLTAGGFNHDDQWGHRAGEPNKAVICSLALARLRSDIRGNEMGSNAVGMAQKLLLFWRKPARRCWWEGIELDNVEGVEGKLKVWIRRVWTLEMSVIGLR</sequence>
<feature type="region of interest" description="Disordered" evidence="1">
    <location>
        <begin position="208"/>
        <end position="268"/>
    </location>
</feature>
<feature type="region of interest" description="Disordered" evidence="1">
    <location>
        <begin position="719"/>
        <end position="839"/>
    </location>
</feature>
<accession>A0A2P4ZMZ8</accession>
<evidence type="ECO:0000313" key="4">
    <source>
        <dbReference type="Proteomes" id="UP000054821"/>
    </source>
</evidence>
<dbReference type="GO" id="GO:0003723">
    <property type="term" value="F:RNA binding"/>
    <property type="evidence" value="ECO:0007669"/>
    <property type="project" value="TreeGrafter"/>
</dbReference>
<dbReference type="AlphaFoldDB" id="A0A2P4ZMZ8"/>
<dbReference type="PANTHER" id="PTHR13384">
    <property type="entry name" value="G PATCH DOMAIN-CONTAINING PROTEIN 1"/>
    <property type="match status" value="1"/>
</dbReference>
<protein>
    <submittedName>
        <fullName evidence="3">Dipeptidyl-peptidase III</fullName>
    </submittedName>
</protein>
<dbReference type="SUPFAM" id="SSF54695">
    <property type="entry name" value="POZ domain"/>
    <property type="match status" value="1"/>
</dbReference>
<feature type="region of interest" description="Disordered" evidence="1">
    <location>
        <begin position="598"/>
        <end position="677"/>
    </location>
</feature>
<dbReference type="InterPro" id="IPR011333">
    <property type="entry name" value="SKP1/BTB/POZ_sf"/>
</dbReference>